<name>A0A3P5ZS68_BRACM</name>
<dbReference type="Proteomes" id="UP000694005">
    <property type="component" value="Chromosome A03"/>
</dbReference>
<accession>A0A3P5ZS68</accession>
<proteinExistence type="predicted"/>
<evidence type="ECO:0000313" key="2">
    <source>
        <dbReference type="EMBL" id="VDC83052.1"/>
    </source>
</evidence>
<organism evidence="2">
    <name type="scientific">Brassica campestris</name>
    <name type="common">Field mustard</name>
    <dbReference type="NCBI Taxonomy" id="3711"/>
    <lineage>
        <taxon>Eukaryota</taxon>
        <taxon>Viridiplantae</taxon>
        <taxon>Streptophyta</taxon>
        <taxon>Embryophyta</taxon>
        <taxon>Tracheophyta</taxon>
        <taxon>Spermatophyta</taxon>
        <taxon>Magnoliopsida</taxon>
        <taxon>eudicotyledons</taxon>
        <taxon>Gunneridae</taxon>
        <taxon>Pentapetalae</taxon>
        <taxon>rosids</taxon>
        <taxon>malvids</taxon>
        <taxon>Brassicales</taxon>
        <taxon>Brassicaceae</taxon>
        <taxon>Brassiceae</taxon>
        <taxon>Brassica</taxon>
    </lineage>
</organism>
<protein>
    <submittedName>
        <fullName evidence="1">Uncharacterized protein</fullName>
    </submittedName>
</protein>
<dbReference type="EMBL" id="LS974619">
    <property type="protein sequence ID" value="CAG7883895.1"/>
    <property type="molecule type" value="Genomic_DNA"/>
</dbReference>
<dbReference type="EMBL" id="LR031572">
    <property type="protein sequence ID" value="VDC83052.1"/>
    <property type="molecule type" value="Genomic_DNA"/>
</dbReference>
<evidence type="ECO:0000313" key="1">
    <source>
        <dbReference type="EMBL" id="CAG7883895.1"/>
    </source>
</evidence>
<dbReference type="Gramene" id="A03p52380.2_BraZ1">
    <property type="protein sequence ID" value="A03p52380.2_BraZ1.CDS"/>
    <property type="gene ID" value="A03g52380.2_BraZ1"/>
</dbReference>
<dbReference type="AlphaFoldDB" id="A0A3P5ZS68"/>
<sequence length="136" mass="15671">MTFTVTLSSRRLKSWYVYRDKDNYLYCNYLYKPQAATVDDSESEEPVDDGSQIALPQYFGSDFYHDPCFMPYGERSHHQAPTNTTSKLIDEGSNFETLTENIIMHYGQCLQGSNKNNKGDPNTIDGFFFQDFAQSI</sequence>
<gene>
    <name evidence="2" type="ORF">BRAA03T14270Z</name>
    <name evidence="1" type="ORF">BRAPAZ1V2_A03P52380.2</name>
</gene>
<reference evidence="2" key="1">
    <citation type="submission" date="2018-11" db="EMBL/GenBank/DDBJ databases">
        <authorList>
            <consortium name="Genoscope - CEA"/>
            <person name="William W."/>
        </authorList>
    </citation>
    <scope>NUCLEOTIDE SEQUENCE</scope>
</reference>